<name>A0A7T0FZG4_9BACT</name>
<dbReference type="Proteomes" id="UP000594688">
    <property type="component" value="Chromosome"/>
</dbReference>
<feature type="region of interest" description="Disordered" evidence="1">
    <location>
        <begin position="140"/>
        <end position="162"/>
    </location>
</feature>
<evidence type="ECO:0000256" key="1">
    <source>
        <dbReference type="SAM" id="MobiDB-lite"/>
    </source>
</evidence>
<feature type="compositionally biased region" description="Basic and acidic residues" evidence="1">
    <location>
        <begin position="144"/>
        <end position="162"/>
    </location>
</feature>
<evidence type="ECO:0000313" key="3">
    <source>
        <dbReference type="Proteomes" id="UP000594688"/>
    </source>
</evidence>
<reference evidence="2 3" key="1">
    <citation type="submission" date="2020-02" db="EMBL/GenBank/DDBJ databases">
        <title>Genomic and physiological characterization of two novel Nitrospinaceae genera.</title>
        <authorList>
            <person name="Mueller A.J."/>
            <person name="Jung M.-Y."/>
            <person name="Strachan C.R."/>
            <person name="Herbold C.W."/>
            <person name="Kirkegaard R.H."/>
            <person name="Daims H."/>
        </authorList>
    </citation>
    <scope>NUCLEOTIDE SEQUENCE [LARGE SCALE GENOMIC DNA]</scope>
    <source>
        <strain evidence="2">EB</strain>
    </source>
</reference>
<gene>
    <name evidence="2" type="ORF">G3M70_06300</name>
</gene>
<protein>
    <submittedName>
        <fullName evidence="2">Uncharacterized protein</fullName>
    </submittedName>
</protein>
<proteinExistence type="predicted"/>
<dbReference type="KEGG" id="nli:G3M70_06300"/>
<evidence type="ECO:0000313" key="2">
    <source>
        <dbReference type="EMBL" id="QPJ61520.1"/>
    </source>
</evidence>
<dbReference type="AlphaFoldDB" id="A0A7T0FZG4"/>
<accession>A0A7T0FZG4</accession>
<sequence length="162" mass="20431">MTQILELHIKEVHQKIEKKKEPLLKTRRAMRDHHRKYRSLLRQKQEERWNQETIERSKRLPRGLKAIWFRLTGRYQKIRRLNERETEKCRVRDQQEMQTLQERQFKERRKLQELIRHGFKEHNMELFELRQDISRYMGMADRVSNQDRSRKEKYLSHDHRRS</sequence>
<dbReference type="EMBL" id="CP048685">
    <property type="protein sequence ID" value="QPJ61520.1"/>
    <property type="molecule type" value="Genomic_DNA"/>
</dbReference>
<organism evidence="2 3">
    <name type="scientific">Candidatus Nitronauta litoralis</name>
    <dbReference type="NCBI Taxonomy" id="2705533"/>
    <lineage>
        <taxon>Bacteria</taxon>
        <taxon>Pseudomonadati</taxon>
        <taxon>Nitrospinota/Tectimicrobiota group</taxon>
        <taxon>Nitrospinota</taxon>
        <taxon>Nitrospinia</taxon>
        <taxon>Nitrospinales</taxon>
        <taxon>Nitrospinaceae</taxon>
        <taxon>Candidatus Nitronauta</taxon>
    </lineage>
</organism>